<organism evidence="1 2">
    <name type="scientific">Tieghemostelium lacteum</name>
    <name type="common">Slime mold</name>
    <name type="synonym">Dictyostelium lacteum</name>
    <dbReference type="NCBI Taxonomy" id="361077"/>
    <lineage>
        <taxon>Eukaryota</taxon>
        <taxon>Amoebozoa</taxon>
        <taxon>Evosea</taxon>
        <taxon>Eumycetozoa</taxon>
        <taxon>Dictyostelia</taxon>
        <taxon>Dictyosteliales</taxon>
        <taxon>Raperosteliaceae</taxon>
        <taxon>Tieghemostelium</taxon>
    </lineage>
</organism>
<reference evidence="1 2" key="1">
    <citation type="submission" date="2015-12" db="EMBL/GenBank/DDBJ databases">
        <title>Dictyostelia acquired genes for synthesis and detection of signals that induce cell-type specialization by lateral gene transfer from prokaryotes.</title>
        <authorList>
            <person name="Gloeckner G."/>
            <person name="Schaap P."/>
        </authorList>
    </citation>
    <scope>NUCLEOTIDE SEQUENCE [LARGE SCALE GENOMIC DNA]</scope>
    <source>
        <strain evidence="1 2">TK</strain>
    </source>
</reference>
<protein>
    <submittedName>
        <fullName evidence="1">Uncharacterized protein</fullName>
    </submittedName>
</protein>
<sequence>MNTNKIQQTTEIKTTSSSTPIFRVYKDQPNDSYKVPLVENGIIKEDIGDIKLFVQKMFNIPDLSLFNLVLQNDDLNPLVSTTPLSYFTGIIVLKIQPTTKYATQFSTNGAIGVHERNTKYFYLERDNTLLIDKIYKRDYILFHGTRSSGKTTKVFGIIGQLEQQNYLPVYISLENFYFKSIEFFWERFVHDINRATNGTFPSSKVHSMFDKQNDLAKKFFLGKKVVLFIDEFDRILSAPDDIKIAFLGQLRAWKPIDPYLQSVVAIGPFDILFLDKIHPIQPLSIKTAQSRNYSPFNIIDQIPTNDFTLEEVKKLFKLYQDTNKCTVDPKIVENIFDLTNGHAGLVNLCGRAVDQGMQCINKYFSDWSEYVTSSLVQKVLRYSTVTRMMSDMEIAPPQYKERLLNYIRSFPEPLNATTEIEGSDIYWISIGIVNYKLKPDKESIIISQIGIKSQLLYFCILANINKISNRNVPPKIRTNTDFDIIKMVETLTPFFTLNSKYNRGFGPGPKKDTLVPSEAFYHFELVNLIKIWDPPMNIVPNVRTSSTKTDRNDILLEYVGKKCILEIVAHSTLTQIKEHINRCSEYKKEGASEVWVLHYTMGKENETLQYPTSKSGVGVIYIWHNADFSEYQCLAYQPKP</sequence>
<dbReference type="Proteomes" id="UP000076078">
    <property type="component" value="Unassembled WGS sequence"/>
</dbReference>
<dbReference type="OrthoDB" id="21073at2759"/>
<name>A0A151Z9K3_TIELA</name>
<gene>
    <name evidence="1" type="ORF">DLAC_09255</name>
</gene>
<dbReference type="Gene3D" id="3.40.50.300">
    <property type="entry name" value="P-loop containing nucleotide triphosphate hydrolases"/>
    <property type="match status" value="1"/>
</dbReference>
<dbReference type="SUPFAM" id="SSF52540">
    <property type="entry name" value="P-loop containing nucleoside triphosphate hydrolases"/>
    <property type="match status" value="1"/>
</dbReference>
<comment type="caution">
    <text evidence="1">The sequence shown here is derived from an EMBL/GenBank/DDBJ whole genome shotgun (WGS) entry which is preliminary data.</text>
</comment>
<accession>A0A151Z9K3</accession>
<dbReference type="EMBL" id="LODT01000037">
    <property type="protein sequence ID" value="KYQ90626.1"/>
    <property type="molecule type" value="Genomic_DNA"/>
</dbReference>
<dbReference type="InParanoid" id="A0A151Z9K3"/>
<dbReference type="InterPro" id="IPR027417">
    <property type="entry name" value="P-loop_NTPase"/>
</dbReference>
<evidence type="ECO:0000313" key="2">
    <source>
        <dbReference type="Proteomes" id="UP000076078"/>
    </source>
</evidence>
<proteinExistence type="predicted"/>
<keyword evidence="2" id="KW-1185">Reference proteome</keyword>
<dbReference type="AlphaFoldDB" id="A0A151Z9K3"/>
<dbReference type="STRING" id="361077.A0A151Z9K3"/>
<dbReference type="Pfam" id="PF14516">
    <property type="entry name" value="AAA_35"/>
    <property type="match status" value="1"/>
</dbReference>
<evidence type="ECO:0000313" key="1">
    <source>
        <dbReference type="EMBL" id="KYQ90626.1"/>
    </source>
</evidence>